<feature type="compositionally biased region" description="Basic residues" evidence="1">
    <location>
        <begin position="96"/>
        <end position="106"/>
    </location>
</feature>
<evidence type="ECO:0000256" key="1">
    <source>
        <dbReference type="SAM" id="MobiDB-lite"/>
    </source>
</evidence>
<feature type="region of interest" description="Disordered" evidence="1">
    <location>
        <begin position="61"/>
        <end position="106"/>
    </location>
</feature>
<protein>
    <submittedName>
        <fullName evidence="2">Uncharacterized protein</fullName>
    </submittedName>
</protein>
<organism evidence="2">
    <name type="scientific">bioreactor metagenome</name>
    <dbReference type="NCBI Taxonomy" id="1076179"/>
    <lineage>
        <taxon>unclassified sequences</taxon>
        <taxon>metagenomes</taxon>
        <taxon>ecological metagenomes</taxon>
    </lineage>
</organism>
<sequence length="106" mass="10907">MQLGAVGIEGTRVAVEVFVRQKLQAVHEDAGHGHIAMLAGVAHQGEMALVQIAHGGHESRAAATGQCGAQVGDGVNDLHDSNSGGKQKQKPGLTRRAGHCRGSCHS</sequence>
<proteinExistence type="predicted"/>
<reference evidence="2" key="1">
    <citation type="submission" date="2019-08" db="EMBL/GenBank/DDBJ databases">
        <authorList>
            <person name="Kucharzyk K."/>
            <person name="Murdoch R.W."/>
            <person name="Higgins S."/>
            <person name="Loffler F."/>
        </authorList>
    </citation>
    <scope>NUCLEOTIDE SEQUENCE</scope>
</reference>
<gene>
    <name evidence="2" type="ORF">SDC9_185976</name>
</gene>
<dbReference type="EMBL" id="VSSQ01093698">
    <property type="protein sequence ID" value="MPN38452.1"/>
    <property type="molecule type" value="Genomic_DNA"/>
</dbReference>
<comment type="caution">
    <text evidence="2">The sequence shown here is derived from an EMBL/GenBank/DDBJ whole genome shotgun (WGS) entry which is preliminary data.</text>
</comment>
<accession>A0A645HJ73</accession>
<evidence type="ECO:0000313" key="2">
    <source>
        <dbReference type="EMBL" id="MPN38452.1"/>
    </source>
</evidence>
<dbReference type="AlphaFoldDB" id="A0A645HJ73"/>
<name>A0A645HJ73_9ZZZZ</name>